<name>A0A8X7BCQ6_TRICX</name>
<dbReference type="SUPFAM" id="SSF46689">
    <property type="entry name" value="Homeodomain-like"/>
    <property type="match status" value="1"/>
</dbReference>
<keyword evidence="3" id="KW-1185">Reference proteome</keyword>
<dbReference type="GO" id="GO:0005634">
    <property type="term" value="C:nucleus"/>
    <property type="evidence" value="ECO:0007669"/>
    <property type="project" value="UniProtKB-SubCell"/>
</dbReference>
<comment type="caution">
    <text evidence="2">The sequence shown here is derived from an EMBL/GenBank/DDBJ whole genome shotgun (WGS) entry which is preliminary data.</text>
</comment>
<reference evidence="2" key="1">
    <citation type="submission" date="2020-08" db="EMBL/GenBank/DDBJ databases">
        <title>Multicomponent nature underlies the extraordinary mechanical properties of spider dragline silk.</title>
        <authorList>
            <person name="Kono N."/>
            <person name="Nakamura H."/>
            <person name="Mori M."/>
            <person name="Yoshida Y."/>
            <person name="Ohtoshi R."/>
            <person name="Malay A.D."/>
            <person name="Moran D.A.P."/>
            <person name="Tomita M."/>
            <person name="Numata K."/>
            <person name="Arakawa K."/>
        </authorList>
    </citation>
    <scope>NUCLEOTIDE SEQUENCE</scope>
</reference>
<organism evidence="2 3">
    <name type="scientific">Trichonephila clavipes</name>
    <name type="common">Golden silk orbweaver</name>
    <name type="synonym">Nephila clavipes</name>
    <dbReference type="NCBI Taxonomy" id="2585209"/>
    <lineage>
        <taxon>Eukaryota</taxon>
        <taxon>Metazoa</taxon>
        <taxon>Ecdysozoa</taxon>
        <taxon>Arthropoda</taxon>
        <taxon>Chelicerata</taxon>
        <taxon>Arachnida</taxon>
        <taxon>Araneae</taxon>
        <taxon>Araneomorphae</taxon>
        <taxon>Entelegynae</taxon>
        <taxon>Araneoidea</taxon>
        <taxon>Nephilidae</taxon>
        <taxon>Trichonephila</taxon>
    </lineage>
</organism>
<dbReference type="Proteomes" id="UP000887159">
    <property type="component" value="Unassembled WGS sequence"/>
</dbReference>
<dbReference type="EMBL" id="BMAU01021372">
    <property type="protein sequence ID" value="GFY25712.1"/>
    <property type="molecule type" value="Genomic_DNA"/>
</dbReference>
<dbReference type="InterPro" id="IPR009057">
    <property type="entry name" value="Homeodomain-like_sf"/>
</dbReference>
<accession>A0A8X7BCQ6</accession>
<proteinExistence type="predicted"/>
<dbReference type="AlphaFoldDB" id="A0A8X7BCQ6"/>
<evidence type="ECO:0000313" key="3">
    <source>
        <dbReference type="Proteomes" id="UP000887159"/>
    </source>
</evidence>
<sequence>MPRGGIRAHPEQLSEFERDRIIELKEAGWANRRIARHMGRNDAAIRRCCQEWVENCRFQRHDGSCRPRSPADPEDRLIVRSAVKVHYSSLSTMRLTPLPRRRVSTMIIHRRLIE</sequence>
<dbReference type="Gene3D" id="1.10.10.60">
    <property type="entry name" value="Homeodomain-like"/>
    <property type="match status" value="1"/>
</dbReference>
<protein>
    <submittedName>
        <fullName evidence="2">HTH_Tnp_Tc3_2 domain-containing protein</fullName>
    </submittedName>
</protein>
<comment type="subcellular location">
    <subcellularLocation>
        <location evidence="1">Nucleus</location>
    </subcellularLocation>
</comment>
<evidence type="ECO:0000313" key="2">
    <source>
        <dbReference type="EMBL" id="GFY25712.1"/>
    </source>
</evidence>
<evidence type="ECO:0000256" key="1">
    <source>
        <dbReference type="ARBA" id="ARBA00004123"/>
    </source>
</evidence>
<gene>
    <name evidence="2" type="primary">X975_07143</name>
    <name evidence="2" type="ORF">TNCV_3060441</name>
</gene>